<proteinExistence type="predicted"/>
<keyword evidence="2" id="KW-1185">Reference proteome</keyword>
<organism evidence="1 2">
    <name type="scientific">Araneus ventricosus</name>
    <name type="common">Orbweaver spider</name>
    <name type="synonym">Epeira ventricosa</name>
    <dbReference type="NCBI Taxonomy" id="182803"/>
    <lineage>
        <taxon>Eukaryota</taxon>
        <taxon>Metazoa</taxon>
        <taxon>Ecdysozoa</taxon>
        <taxon>Arthropoda</taxon>
        <taxon>Chelicerata</taxon>
        <taxon>Arachnida</taxon>
        <taxon>Araneae</taxon>
        <taxon>Araneomorphae</taxon>
        <taxon>Entelegynae</taxon>
        <taxon>Araneoidea</taxon>
        <taxon>Araneidae</taxon>
        <taxon>Araneus</taxon>
    </lineage>
</organism>
<protein>
    <submittedName>
        <fullName evidence="1">Uncharacterized protein</fullName>
    </submittedName>
</protein>
<sequence length="173" mass="19755">MCPQMALWLKEGDDMADLHKWEVMVAIADSNFSLQRSCNNLALQICSKFETRYCKRSTCFASGLVDYALILCRKFAAKLPYQICHDKLISRKITLAASVRAIWDPLFLLLTSIIQKWKTVDMRLSNELLDVIGQVVGGFHKRTKNADQFLLKVLQEHYADVLELRQISTSKAA</sequence>
<evidence type="ECO:0000313" key="1">
    <source>
        <dbReference type="EMBL" id="GBO32915.1"/>
    </source>
</evidence>
<accession>A0A4Y2W6C7</accession>
<name>A0A4Y2W6C7_ARAVE</name>
<reference evidence="1 2" key="1">
    <citation type="journal article" date="2019" name="Sci. Rep.">
        <title>Orb-weaving spider Araneus ventricosus genome elucidates the spidroin gene catalogue.</title>
        <authorList>
            <person name="Kono N."/>
            <person name="Nakamura H."/>
            <person name="Ohtoshi R."/>
            <person name="Moran D.A.P."/>
            <person name="Shinohara A."/>
            <person name="Yoshida Y."/>
            <person name="Fujiwara M."/>
            <person name="Mori M."/>
            <person name="Tomita M."/>
            <person name="Arakawa K."/>
        </authorList>
    </citation>
    <scope>NUCLEOTIDE SEQUENCE [LARGE SCALE GENOMIC DNA]</scope>
</reference>
<evidence type="ECO:0000313" key="2">
    <source>
        <dbReference type="Proteomes" id="UP000499080"/>
    </source>
</evidence>
<dbReference type="Proteomes" id="UP000499080">
    <property type="component" value="Unassembled WGS sequence"/>
</dbReference>
<dbReference type="EMBL" id="BGPR01056410">
    <property type="protein sequence ID" value="GBO32915.1"/>
    <property type="molecule type" value="Genomic_DNA"/>
</dbReference>
<gene>
    <name evidence="1" type="ORF">AVEN_97134_1</name>
</gene>
<comment type="caution">
    <text evidence="1">The sequence shown here is derived from an EMBL/GenBank/DDBJ whole genome shotgun (WGS) entry which is preliminary data.</text>
</comment>
<dbReference type="AlphaFoldDB" id="A0A4Y2W6C7"/>